<comment type="caution">
    <text evidence="1">The sequence shown here is derived from an EMBL/GenBank/DDBJ whole genome shotgun (WGS) entry which is preliminary data.</text>
</comment>
<sequence length="190" mass="20703">MSFRGYWVVMPVPVDVVADVAPVFTPLIDAQAAAGREGLERWRHESPGRPDVTELHDLAAPYLLDDHLDVLFGIWGTHEAAGTFLESSCRKGYPAVGLAHALRAERFLALPGWFGHFVLTPQEVRATLPAVQAALDLTPDQRSTVEQRLYDILDEVSEEDAAALLDDLVPVWRRAAATGQGLIGAQAVPC</sequence>
<accession>A0A372ZQB3</accession>
<gene>
    <name evidence="1" type="ORF">DR950_08095</name>
</gene>
<dbReference type="EMBL" id="QVIG01000001">
    <property type="protein sequence ID" value="RGD57754.1"/>
    <property type="molecule type" value="Genomic_DNA"/>
</dbReference>
<reference evidence="1 2" key="1">
    <citation type="submission" date="2018-08" db="EMBL/GenBank/DDBJ databases">
        <title>Diversity &amp; Physiological Properties of Lignin-Decomposing Actinobacteria from Soil.</title>
        <authorList>
            <person name="Roh S.G."/>
            <person name="Kim S.B."/>
        </authorList>
    </citation>
    <scope>NUCLEOTIDE SEQUENCE [LARGE SCALE GENOMIC DNA]</scope>
    <source>
        <strain evidence="1 2">MMS17-GH009</strain>
    </source>
</reference>
<dbReference type="AlphaFoldDB" id="A0A372ZQB3"/>
<protein>
    <submittedName>
        <fullName evidence="1">Uncharacterized protein</fullName>
    </submittedName>
</protein>
<dbReference type="RefSeq" id="WP_117486496.1">
    <property type="nucleotide sequence ID" value="NZ_QVIG01000001.1"/>
</dbReference>
<keyword evidence="2" id="KW-1185">Reference proteome</keyword>
<dbReference type="Proteomes" id="UP000263377">
    <property type="component" value="Unassembled WGS sequence"/>
</dbReference>
<evidence type="ECO:0000313" key="1">
    <source>
        <dbReference type="EMBL" id="RGD57754.1"/>
    </source>
</evidence>
<evidence type="ECO:0000313" key="2">
    <source>
        <dbReference type="Proteomes" id="UP000263377"/>
    </source>
</evidence>
<organism evidence="1 2">
    <name type="scientific">Kitasatospora xanthocidica</name>
    <dbReference type="NCBI Taxonomy" id="83382"/>
    <lineage>
        <taxon>Bacteria</taxon>
        <taxon>Bacillati</taxon>
        <taxon>Actinomycetota</taxon>
        <taxon>Actinomycetes</taxon>
        <taxon>Kitasatosporales</taxon>
        <taxon>Streptomycetaceae</taxon>
        <taxon>Kitasatospora</taxon>
    </lineage>
</organism>
<name>A0A372ZQB3_9ACTN</name>
<proteinExistence type="predicted"/>